<comment type="caution">
    <text evidence="1">The sequence shown here is derived from an EMBL/GenBank/DDBJ whole genome shotgun (WGS) entry which is preliminary data.</text>
</comment>
<dbReference type="RefSeq" id="WP_136640259.1">
    <property type="nucleotide sequence ID" value="NZ_QYRT01000001.1"/>
</dbReference>
<evidence type="ECO:0008006" key="3">
    <source>
        <dbReference type="Google" id="ProtNLM"/>
    </source>
</evidence>
<proteinExistence type="predicted"/>
<dbReference type="SUPFAM" id="SSF55961">
    <property type="entry name" value="Bet v1-like"/>
    <property type="match status" value="1"/>
</dbReference>
<dbReference type="Proteomes" id="UP000306192">
    <property type="component" value="Unassembled WGS sequence"/>
</dbReference>
<keyword evidence="2" id="KW-1185">Reference proteome</keyword>
<organism evidence="1 2">
    <name type="scientific">Subtercola vilae</name>
    <dbReference type="NCBI Taxonomy" id="2056433"/>
    <lineage>
        <taxon>Bacteria</taxon>
        <taxon>Bacillati</taxon>
        <taxon>Actinomycetota</taxon>
        <taxon>Actinomycetes</taxon>
        <taxon>Micrococcales</taxon>
        <taxon>Microbacteriaceae</taxon>
        <taxon>Subtercola</taxon>
    </lineage>
</organism>
<sequence length="177" mass="19553">MQPQLVMFTVVGVSFTEPAVAFDIVVPRDDSTLFTGYLGVLPAVTGMSDFSGEYDHAGVSRIVHLSDGGSFREEIVRYERPGDTDAVGHFDYDVTAFTGILSRIVSEGTARWTYAPGSTGRTHITWTYGYRPLAGRTFILTHLIGPLWMRYMRRSMGTILRAIVDERPTEGTEAAHG</sequence>
<accession>A0A4V4RGA3</accession>
<evidence type="ECO:0000313" key="2">
    <source>
        <dbReference type="Proteomes" id="UP000306192"/>
    </source>
</evidence>
<name>A0A4V4RGA3_9MICO</name>
<protein>
    <recommendedName>
        <fullName evidence="3">SRPBCC family protein</fullName>
    </recommendedName>
</protein>
<dbReference type="EMBL" id="QYRT01000001">
    <property type="protein sequence ID" value="TIH40924.1"/>
    <property type="molecule type" value="Genomic_DNA"/>
</dbReference>
<gene>
    <name evidence="1" type="ORF">D4765_00520</name>
</gene>
<dbReference type="AlphaFoldDB" id="A0A4V4RGA3"/>
<reference evidence="1 2" key="1">
    <citation type="journal article" date="2019" name="Microorganisms">
        <title>Systematic Affiliation and Genome Analysis of Subtercola vilae DB165(T) with Particular Emphasis on Cold Adaptation of an Isolate from a High-Altitude Cold Volcano Lake.</title>
        <authorList>
            <person name="Villalobos A.S."/>
            <person name="Wiese J."/>
            <person name="Imhoff J.F."/>
            <person name="Dorador C."/>
            <person name="Keller A."/>
            <person name="Hentschel U."/>
        </authorList>
    </citation>
    <scope>NUCLEOTIDE SEQUENCE [LARGE SCALE GENOMIC DNA]</scope>
    <source>
        <strain evidence="1 2">DB165</strain>
    </source>
</reference>
<evidence type="ECO:0000313" key="1">
    <source>
        <dbReference type="EMBL" id="TIH40924.1"/>
    </source>
</evidence>
<dbReference type="OrthoDB" id="4724764at2"/>